<name>A0ABT1KYR2_9ACTN</name>
<dbReference type="SFLD" id="SFLDG01140">
    <property type="entry name" value="C2.B:_Phosphomannomutase_and_P"/>
    <property type="match status" value="1"/>
</dbReference>
<dbReference type="PANTHER" id="PTHR10000">
    <property type="entry name" value="PHOSPHOSERINE PHOSPHATASE"/>
    <property type="match status" value="1"/>
</dbReference>
<organism evidence="1 2">
    <name type="scientific">Nocardioides pinisoli</name>
    <dbReference type="NCBI Taxonomy" id="2950279"/>
    <lineage>
        <taxon>Bacteria</taxon>
        <taxon>Bacillati</taxon>
        <taxon>Actinomycetota</taxon>
        <taxon>Actinomycetes</taxon>
        <taxon>Propionibacteriales</taxon>
        <taxon>Nocardioidaceae</taxon>
        <taxon>Nocardioides</taxon>
    </lineage>
</organism>
<dbReference type="Gene3D" id="3.40.50.1000">
    <property type="entry name" value="HAD superfamily/HAD-like"/>
    <property type="match status" value="1"/>
</dbReference>
<sequence length="270" mass="28330">MRLRLVATDLDGTLLRGDRSVSPRTRAALDAARAAGVHVVPVTARQPLGVRPLAEAAGFDGWAVCSNGSLGIHLTTGERIFEEPVAVEAQQRLVAALAERIPGLLHVSVRDGGEGFVAQEGYAALATYEDHKRDVSTMSGHDLAEVLAEPSLKLIVRHPELGVPELLAAARALGHDDVALTHSGAPFLEVMAASVSKAWGVARLCERLGIDREEVVAFGDAPNDVELLAWAGLGVAVANAVPEALDVADEVTASNEDDGVALVLERLLTS</sequence>
<gene>
    <name evidence="1" type="ORF">NCI01_13870</name>
</gene>
<dbReference type="Gene3D" id="3.30.1240.10">
    <property type="match status" value="1"/>
</dbReference>
<evidence type="ECO:0000313" key="2">
    <source>
        <dbReference type="Proteomes" id="UP001204524"/>
    </source>
</evidence>
<dbReference type="CDD" id="cd07516">
    <property type="entry name" value="HAD_Pase"/>
    <property type="match status" value="1"/>
</dbReference>
<keyword evidence="1" id="KW-0378">Hydrolase</keyword>
<dbReference type="InterPro" id="IPR023214">
    <property type="entry name" value="HAD_sf"/>
</dbReference>
<dbReference type="NCBIfam" id="TIGR01484">
    <property type="entry name" value="HAD-SF-IIB"/>
    <property type="match status" value="1"/>
</dbReference>
<comment type="caution">
    <text evidence="1">The sequence shown here is derived from an EMBL/GenBank/DDBJ whole genome shotgun (WGS) entry which is preliminary data.</text>
</comment>
<dbReference type="InterPro" id="IPR006379">
    <property type="entry name" value="HAD-SF_hydro_IIB"/>
</dbReference>
<dbReference type="SUPFAM" id="SSF56784">
    <property type="entry name" value="HAD-like"/>
    <property type="match status" value="1"/>
</dbReference>
<keyword evidence="2" id="KW-1185">Reference proteome</keyword>
<dbReference type="SFLD" id="SFLDS00003">
    <property type="entry name" value="Haloacid_Dehalogenase"/>
    <property type="match status" value="1"/>
</dbReference>
<evidence type="ECO:0000313" key="1">
    <source>
        <dbReference type="EMBL" id="MCP3422887.1"/>
    </source>
</evidence>
<proteinExistence type="predicted"/>
<dbReference type="RefSeq" id="WP_254182075.1">
    <property type="nucleotide sequence ID" value="NZ_JANARS010000005.1"/>
</dbReference>
<dbReference type="EMBL" id="JANARS010000005">
    <property type="protein sequence ID" value="MCP3422887.1"/>
    <property type="molecule type" value="Genomic_DNA"/>
</dbReference>
<dbReference type="NCBIfam" id="TIGR00099">
    <property type="entry name" value="Cof-subfamily"/>
    <property type="match status" value="1"/>
</dbReference>
<dbReference type="PANTHER" id="PTHR10000:SF8">
    <property type="entry name" value="HAD SUPERFAMILY HYDROLASE-LIKE, TYPE 3"/>
    <property type="match status" value="1"/>
</dbReference>
<reference evidence="1 2" key="1">
    <citation type="submission" date="2022-06" db="EMBL/GenBank/DDBJ databases">
        <authorList>
            <person name="So Y."/>
        </authorList>
    </citation>
    <scope>NUCLEOTIDE SEQUENCE [LARGE SCALE GENOMIC DNA]</scope>
    <source>
        <strain evidence="1 2">STR3</strain>
    </source>
</reference>
<dbReference type="Proteomes" id="UP001204524">
    <property type="component" value="Unassembled WGS sequence"/>
</dbReference>
<protein>
    <submittedName>
        <fullName evidence="1">Cof-type HAD-IIB family hydrolase</fullName>
    </submittedName>
</protein>
<dbReference type="InterPro" id="IPR036412">
    <property type="entry name" value="HAD-like_sf"/>
</dbReference>
<dbReference type="GO" id="GO:0016787">
    <property type="term" value="F:hydrolase activity"/>
    <property type="evidence" value="ECO:0007669"/>
    <property type="project" value="UniProtKB-KW"/>
</dbReference>
<dbReference type="Pfam" id="PF08282">
    <property type="entry name" value="Hydrolase_3"/>
    <property type="match status" value="1"/>
</dbReference>
<dbReference type="InterPro" id="IPR000150">
    <property type="entry name" value="Cof"/>
</dbReference>
<accession>A0ABT1KYR2</accession>